<keyword evidence="2" id="KW-1185">Reference proteome</keyword>
<comment type="caution">
    <text evidence="1">The sequence shown here is derived from an EMBL/GenBank/DDBJ whole genome shotgun (WGS) entry which is preliminary data.</text>
</comment>
<evidence type="ECO:0000313" key="2">
    <source>
        <dbReference type="Proteomes" id="UP001221189"/>
    </source>
</evidence>
<reference evidence="1 2" key="1">
    <citation type="submission" date="2022-10" db="EMBL/GenBank/DDBJ databases">
        <title>Paucibacter sp. hw1 Genome sequencing.</title>
        <authorList>
            <person name="Park S."/>
        </authorList>
    </citation>
    <scope>NUCLEOTIDE SEQUENCE [LARGE SCALE GENOMIC DNA]</scope>
    <source>
        <strain evidence="2">hw1</strain>
    </source>
</reference>
<evidence type="ECO:0000313" key="1">
    <source>
        <dbReference type="EMBL" id="MDC8773568.1"/>
    </source>
</evidence>
<sequence>MANELFNFITTHAANIPHIDHEDFAAKTKYEEVKECWPFWVAMKNGTPTAWWNECQETAYLG</sequence>
<gene>
    <name evidence="1" type="ORF">PRZ03_18485</name>
</gene>
<dbReference type="EMBL" id="JAQQXT010000013">
    <property type="protein sequence ID" value="MDC8773568.1"/>
    <property type="molecule type" value="Genomic_DNA"/>
</dbReference>
<accession>A0ABT5KI22</accession>
<name>A0ABT5KI22_9BURK</name>
<dbReference type="Proteomes" id="UP001221189">
    <property type="component" value="Unassembled WGS sequence"/>
</dbReference>
<protein>
    <submittedName>
        <fullName evidence="1">Uncharacterized protein</fullName>
    </submittedName>
</protein>
<organism evidence="1 2">
    <name type="scientific">Roseateles albus</name>
    <dbReference type="NCBI Taxonomy" id="2987525"/>
    <lineage>
        <taxon>Bacteria</taxon>
        <taxon>Pseudomonadati</taxon>
        <taxon>Pseudomonadota</taxon>
        <taxon>Betaproteobacteria</taxon>
        <taxon>Burkholderiales</taxon>
        <taxon>Sphaerotilaceae</taxon>
        <taxon>Roseateles</taxon>
    </lineage>
</organism>
<proteinExistence type="predicted"/>